<protein>
    <recommendedName>
        <fullName evidence="2">Alpha/beta hydrolase fold-3 domain-containing protein</fullName>
    </recommendedName>
</protein>
<dbReference type="EMBL" id="FJOG01000030">
    <property type="protein sequence ID" value="CZR65403.1"/>
    <property type="molecule type" value="Genomic_DNA"/>
</dbReference>
<dbReference type="InterPro" id="IPR029058">
    <property type="entry name" value="AB_hydrolase_fold"/>
</dbReference>
<evidence type="ECO:0000313" key="3">
    <source>
        <dbReference type="EMBL" id="CZR65403.1"/>
    </source>
</evidence>
<dbReference type="SUPFAM" id="SSF53474">
    <property type="entry name" value="alpha/beta-Hydrolases"/>
    <property type="match status" value="1"/>
</dbReference>
<dbReference type="InterPro" id="IPR050300">
    <property type="entry name" value="GDXG_lipolytic_enzyme"/>
</dbReference>
<reference evidence="3 4" key="1">
    <citation type="submission" date="2016-03" db="EMBL/GenBank/DDBJ databases">
        <authorList>
            <person name="Ploux O."/>
        </authorList>
    </citation>
    <scope>NUCLEOTIDE SEQUENCE [LARGE SCALE GENOMIC DNA]</scope>
    <source>
        <strain evidence="3 4">UAMH 11012</strain>
    </source>
</reference>
<dbReference type="GO" id="GO:0016787">
    <property type="term" value="F:hydrolase activity"/>
    <property type="evidence" value="ECO:0007669"/>
    <property type="project" value="UniProtKB-KW"/>
</dbReference>
<feature type="domain" description="Alpha/beta hydrolase fold-3" evidence="2">
    <location>
        <begin position="160"/>
        <end position="368"/>
    </location>
</feature>
<dbReference type="Pfam" id="PF07859">
    <property type="entry name" value="Abhydrolase_3"/>
    <property type="match status" value="1"/>
</dbReference>
<keyword evidence="4" id="KW-1185">Reference proteome</keyword>
<dbReference type="Gene3D" id="3.40.50.1820">
    <property type="entry name" value="alpha/beta hydrolase"/>
    <property type="match status" value="1"/>
</dbReference>
<proteinExistence type="predicted"/>
<dbReference type="OrthoDB" id="2152029at2759"/>
<sequence>MKAPYHSTEYVRSWQARSPTYEHLTRLFRFSQSLFLFSIQLPLIALDQLLGTSQYGRPSWTFVQRCQRLLVSYAVWSLNPATRPPKDVLSDEARQQIPKLNPKHHASLVIVPPCPDKLFGDAVHEEVKPETCPCFWQWTDDMPGESPLEGKTLITRKKVIMYFVGGGMVQGHPVNATFPFTVASTIRRPVFGVNFRKCVTKKTAFPAALQDAVAAFFYLIDQGFLPENISIMGDSGGAGIAITTLLYLRRHKLPMPGNAILSSPFVDLVDDFHSDAELLNLDFVNPEMMSMVSYQYTENRPYLRGTLLSPARGDLPEGYSFEGFPRTFLVWGEVELFKHGIVRFVESLKKAGVEVDAMEGKDYVHDWAMFTKDKSQEGAYGRIRNFMRNG</sequence>
<dbReference type="Proteomes" id="UP000184330">
    <property type="component" value="Unassembled WGS sequence"/>
</dbReference>
<dbReference type="InterPro" id="IPR013094">
    <property type="entry name" value="AB_hydrolase_3"/>
</dbReference>
<keyword evidence="1" id="KW-0378">Hydrolase</keyword>
<name>A0A1L7XK72_9HELO</name>
<evidence type="ECO:0000259" key="2">
    <source>
        <dbReference type="Pfam" id="PF07859"/>
    </source>
</evidence>
<dbReference type="STRING" id="576137.A0A1L7XK72"/>
<gene>
    <name evidence="3" type="ORF">PAC_15303</name>
</gene>
<organism evidence="3 4">
    <name type="scientific">Phialocephala subalpina</name>
    <dbReference type="NCBI Taxonomy" id="576137"/>
    <lineage>
        <taxon>Eukaryota</taxon>
        <taxon>Fungi</taxon>
        <taxon>Dikarya</taxon>
        <taxon>Ascomycota</taxon>
        <taxon>Pezizomycotina</taxon>
        <taxon>Leotiomycetes</taxon>
        <taxon>Helotiales</taxon>
        <taxon>Mollisiaceae</taxon>
        <taxon>Phialocephala</taxon>
        <taxon>Phialocephala fortinii species complex</taxon>
    </lineage>
</organism>
<evidence type="ECO:0000313" key="4">
    <source>
        <dbReference type="Proteomes" id="UP000184330"/>
    </source>
</evidence>
<dbReference type="PANTHER" id="PTHR48081">
    <property type="entry name" value="AB HYDROLASE SUPERFAMILY PROTEIN C4A8.06C"/>
    <property type="match status" value="1"/>
</dbReference>
<dbReference type="AlphaFoldDB" id="A0A1L7XK72"/>
<evidence type="ECO:0000256" key="1">
    <source>
        <dbReference type="ARBA" id="ARBA00022801"/>
    </source>
</evidence>
<dbReference type="PANTHER" id="PTHR48081:SF8">
    <property type="entry name" value="ALPHA_BETA HYDROLASE FOLD-3 DOMAIN-CONTAINING PROTEIN-RELATED"/>
    <property type="match status" value="1"/>
</dbReference>
<accession>A0A1L7XK72</accession>